<feature type="domain" description="Mur ligase C-terminal" evidence="5">
    <location>
        <begin position="343"/>
        <end position="465"/>
    </location>
</feature>
<dbReference type="RefSeq" id="WP_408977461.1">
    <property type="nucleotide sequence ID" value="NZ_JBJUVG010000007.1"/>
</dbReference>
<dbReference type="Pfam" id="PF02875">
    <property type="entry name" value="Mur_ligase_C"/>
    <property type="match status" value="1"/>
</dbReference>
<organism evidence="7 8">
    <name type="scientific">Peptococcus simiae</name>
    <dbReference type="NCBI Taxonomy" id="1643805"/>
    <lineage>
        <taxon>Bacteria</taxon>
        <taxon>Bacillati</taxon>
        <taxon>Bacillota</taxon>
        <taxon>Clostridia</taxon>
        <taxon>Eubacteriales</taxon>
        <taxon>Peptococcaceae</taxon>
        <taxon>Peptococcus</taxon>
    </lineage>
</organism>
<dbReference type="Gene3D" id="3.90.190.20">
    <property type="entry name" value="Mur ligase, C-terminal domain"/>
    <property type="match status" value="1"/>
</dbReference>
<comment type="PTM">
    <text evidence="3">Carboxylation is probably crucial for Mg(2+) binding and, consequently, for the gamma-phosphate positioning of ATP.</text>
</comment>
<accession>A0ABW9H111</accession>
<evidence type="ECO:0000313" key="8">
    <source>
        <dbReference type="Proteomes" id="UP001631949"/>
    </source>
</evidence>
<proteinExistence type="inferred from homology"/>
<keyword evidence="3 4" id="KW-0961">Cell wall biogenesis/degradation</keyword>
<evidence type="ECO:0000256" key="1">
    <source>
        <dbReference type="ARBA" id="ARBA00004752"/>
    </source>
</evidence>
<evidence type="ECO:0000259" key="5">
    <source>
        <dbReference type="Pfam" id="PF02875"/>
    </source>
</evidence>
<keyword evidence="3" id="KW-0460">Magnesium</keyword>
<keyword evidence="3 4" id="KW-0132">Cell division</keyword>
<comment type="subcellular location">
    <subcellularLocation>
        <location evidence="3 4">Cytoplasm</location>
    </subcellularLocation>
</comment>
<evidence type="ECO:0000256" key="4">
    <source>
        <dbReference type="RuleBase" id="RU004135"/>
    </source>
</evidence>
<protein>
    <recommendedName>
        <fullName evidence="3">UDP-N-acetylmuramoyl-L-alanyl-D-glutamate--L-lysine ligase</fullName>
        <ecNumber evidence="3">6.3.2.7</ecNumber>
    </recommendedName>
    <alternativeName>
        <fullName evidence="3">L-lysine-adding enzyme</fullName>
    </alternativeName>
    <alternativeName>
        <fullName evidence="3">UDP-MurNAc-L-Ala-D-Glu:L-Lys ligase</fullName>
    </alternativeName>
    <alternativeName>
        <fullName evidence="3">UDP-MurNAc-tripeptide synthetase</fullName>
    </alternativeName>
    <alternativeName>
        <fullName evidence="3">UDP-N-acetylmuramyl-tripeptide synthetase</fullName>
    </alternativeName>
</protein>
<dbReference type="EC" id="6.3.2.7" evidence="3"/>
<dbReference type="InterPro" id="IPR013221">
    <property type="entry name" value="Mur_ligase_cen"/>
</dbReference>
<comment type="caution">
    <text evidence="7">The sequence shown here is derived from an EMBL/GenBank/DDBJ whole genome shotgun (WGS) entry which is preliminary data.</text>
</comment>
<keyword evidence="3" id="KW-0547">Nucleotide-binding</keyword>
<comment type="pathway">
    <text evidence="1 3 4">Cell wall biogenesis; peptidoglycan biosynthesis.</text>
</comment>
<evidence type="ECO:0000256" key="2">
    <source>
        <dbReference type="ARBA" id="ARBA00005898"/>
    </source>
</evidence>
<reference evidence="7 8" key="1">
    <citation type="journal article" date="2016" name="Int. J. Syst. Evol. Microbiol.">
        <title>Peptococcus simiae sp. nov., isolated from rhesus macaque faeces and emended description of the genus Peptococcus.</title>
        <authorList>
            <person name="Shkoporov A.N."/>
            <person name="Efimov B.A."/>
            <person name="Kondova I."/>
            <person name="Ouwerling B."/>
            <person name="Chaplin A.V."/>
            <person name="Shcherbakova V.A."/>
            <person name="Langermans J.A.M."/>
        </authorList>
    </citation>
    <scope>NUCLEOTIDE SEQUENCE [LARGE SCALE GENOMIC DNA]</scope>
    <source>
        <strain evidence="7 8">M108</strain>
    </source>
</reference>
<feature type="domain" description="Mur ligase central" evidence="6">
    <location>
        <begin position="113"/>
        <end position="318"/>
    </location>
</feature>
<comment type="cofactor">
    <cofactor evidence="3">
        <name>Mg(2+)</name>
        <dbReference type="ChEBI" id="CHEBI:18420"/>
    </cofactor>
</comment>
<dbReference type="Gene3D" id="3.40.1390.10">
    <property type="entry name" value="MurE/MurF, N-terminal domain"/>
    <property type="match status" value="1"/>
</dbReference>
<feature type="binding site" evidence="3">
    <location>
        <begin position="162"/>
        <end position="163"/>
    </location>
    <ligand>
        <name>UDP-N-acetyl-alpha-D-muramoyl-L-alanyl-D-glutamate</name>
        <dbReference type="ChEBI" id="CHEBI:83900"/>
    </ligand>
</feature>
<comment type="function">
    <text evidence="3">Catalyzes the addition of L-lysine to the nucleotide precursor UDP-N-acetylmuramoyl-L-alanyl-D-glutamate (UMAG) in the biosynthesis of bacterial cell-wall peptidoglycan.</text>
</comment>
<feature type="modified residue" description="N6-carboxylysine" evidence="3">
    <location>
        <position position="231"/>
    </location>
</feature>
<feature type="binding site" evidence="3">
    <location>
        <begin position="115"/>
        <end position="121"/>
    </location>
    <ligand>
        <name>ATP</name>
        <dbReference type="ChEBI" id="CHEBI:30616"/>
    </ligand>
</feature>
<evidence type="ECO:0000313" key="7">
    <source>
        <dbReference type="EMBL" id="MFM9413846.1"/>
    </source>
</evidence>
<keyword evidence="3" id="KW-0963">Cytoplasm</keyword>
<comment type="caution">
    <text evidence="3">Lacks conserved residue(s) required for the propagation of feature annotation.</text>
</comment>
<keyword evidence="3 4" id="KW-0131">Cell cycle</keyword>
<evidence type="ECO:0000259" key="6">
    <source>
        <dbReference type="Pfam" id="PF08245"/>
    </source>
</evidence>
<feature type="binding site" evidence="3">
    <location>
        <position position="197"/>
    </location>
    <ligand>
        <name>UDP-N-acetyl-alpha-D-muramoyl-L-alanyl-D-glutamate</name>
        <dbReference type="ChEBI" id="CHEBI:83900"/>
    </ligand>
</feature>
<keyword evidence="3 4" id="KW-0133">Cell shape</keyword>
<comment type="catalytic activity">
    <reaction evidence="3">
        <text>UDP-N-acetyl-alpha-D-muramoyl-L-alanyl-D-glutamate + L-lysine + ATP = UDP-N-acetyl-alpha-D-muramoyl-L-alanyl-gamma-D-glutamyl-L-lysine + ADP + phosphate + H(+)</text>
        <dbReference type="Rhea" id="RHEA:17969"/>
        <dbReference type="ChEBI" id="CHEBI:15378"/>
        <dbReference type="ChEBI" id="CHEBI:30616"/>
        <dbReference type="ChEBI" id="CHEBI:32551"/>
        <dbReference type="ChEBI" id="CHEBI:43474"/>
        <dbReference type="ChEBI" id="CHEBI:83900"/>
        <dbReference type="ChEBI" id="CHEBI:83903"/>
        <dbReference type="ChEBI" id="CHEBI:456216"/>
        <dbReference type="EC" id="6.3.2.7"/>
    </reaction>
</comment>
<gene>
    <name evidence="3" type="primary">murE</name>
    <name evidence="7" type="ORF">ACKQTC_05665</name>
</gene>
<dbReference type="SUPFAM" id="SSF63418">
    <property type="entry name" value="MurE/MurF N-terminal domain"/>
    <property type="match status" value="1"/>
</dbReference>
<dbReference type="InterPro" id="IPR005761">
    <property type="entry name" value="UDP-N-AcMur-Glu-dNH2Pim_ligase"/>
</dbReference>
<feature type="binding site" evidence="3">
    <location>
        <position position="37"/>
    </location>
    <ligand>
        <name>UDP-N-acetyl-alpha-D-muramoyl-L-alanyl-D-glutamate</name>
        <dbReference type="ChEBI" id="CHEBI:83900"/>
    </ligand>
</feature>
<keyword evidence="8" id="KW-1185">Reference proteome</keyword>
<dbReference type="PANTHER" id="PTHR23135:SF4">
    <property type="entry name" value="UDP-N-ACETYLMURAMOYL-L-ALANYL-D-GLUTAMATE--2,6-DIAMINOPIMELATE LIGASE MURE HOMOLOG, CHLOROPLASTIC"/>
    <property type="match status" value="1"/>
</dbReference>
<dbReference type="Gene3D" id="3.40.1190.10">
    <property type="entry name" value="Mur-like, catalytic domain"/>
    <property type="match status" value="1"/>
</dbReference>
<name>A0ABW9H111_9FIRM</name>
<keyword evidence="3" id="KW-0067">ATP-binding</keyword>
<dbReference type="GO" id="GO:0008765">
    <property type="term" value="F:UDP-N-acetylmuramoylalanyl-D-glutamate-2,6-diaminopimelate ligase activity"/>
    <property type="evidence" value="ECO:0007669"/>
    <property type="project" value="UniProtKB-EC"/>
</dbReference>
<comment type="similarity">
    <text evidence="2 3">Belongs to the MurCDEF family. MurE subfamily.</text>
</comment>
<dbReference type="EMBL" id="JBJUVG010000007">
    <property type="protein sequence ID" value="MFM9413846.1"/>
    <property type="molecule type" value="Genomic_DNA"/>
</dbReference>
<dbReference type="InterPro" id="IPR036615">
    <property type="entry name" value="Mur_ligase_C_dom_sf"/>
</dbReference>
<keyword evidence="3 7" id="KW-0436">Ligase</keyword>
<sequence>MTKTLNDLALALDEAGLLCRVVGDLPATSISDIQYDSRQVQENTLFLCKGAHFSAQYLLDARSQGACAYLSARVYPEASDLPALVVSDIRRALAVTANWFFDAPWQDLHMMGVTGTKGKSTTVSMVKAIFDLAAEKAHEPLCGITSSLINYDGRVEKASKLTTPENIDLYRHLARARAAGLKHMVIEVSSQALKYHRVGGIHFDDAVFLNISPDHIGPIEHPTFEDYFASKLAIFDRTGRAFINLASDRLSELKEAAGHCPEVITFGGDGADYRADQVQSTDSGLTFRVRAGQEAIQVTLPMHGRFNVENALAALALAHQSGISLDTCAEALASVKMEGHMAYIHGADLTVVVDYAHNGISFKRVIETVRHDFPQAPVWLLFGAPGDKAESRRPDMGRVASREADYVILTADDPATEAVEAINAEIYRAFEKETPVQMIADRAQAIAYAIKEAPTGAVVLLLGKGFEVCQKINGKREPYAGDEQLAKAALQARES</sequence>
<evidence type="ECO:0000256" key="3">
    <source>
        <dbReference type="HAMAP-Rule" id="MF_00208"/>
    </source>
</evidence>
<dbReference type="InterPro" id="IPR035911">
    <property type="entry name" value="MurE/MurF_N"/>
</dbReference>
<dbReference type="PANTHER" id="PTHR23135">
    <property type="entry name" value="MUR LIGASE FAMILY MEMBER"/>
    <property type="match status" value="1"/>
</dbReference>
<dbReference type="InterPro" id="IPR036565">
    <property type="entry name" value="Mur-like_cat_sf"/>
</dbReference>
<dbReference type="Proteomes" id="UP001631949">
    <property type="component" value="Unassembled WGS sequence"/>
</dbReference>
<dbReference type="HAMAP" id="MF_00208">
    <property type="entry name" value="MurE"/>
    <property type="match status" value="1"/>
</dbReference>
<dbReference type="InterPro" id="IPR004101">
    <property type="entry name" value="Mur_ligase_C"/>
</dbReference>
<feature type="binding site" evidence="3">
    <location>
        <position position="189"/>
    </location>
    <ligand>
        <name>UDP-N-acetyl-alpha-D-muramoyl-L-alanyl-D-glutamate</name>
        <dbReference type="ChEBI" id="CHEBI:83900"/>
    </ligand>
</feature>
<feature type="short sequence motif" description="L-lysine recognition motif" evidence="3">
    <location>
        <begin position="412"/>
        <end position="415"/>
    </location>
</feature>
<dbReference type="SUPFAM" id="SSF53623">
    <property type="entry name" value="MurD-like peptide ligases, catalytic domain"/>
    <property type="match status" value="1"/>
</dbReference>
<dbReference type="NCBIfam" id="TIGR01085">
    <property type="entry name" value="murE"/>
    <property type="match status" value="1"/>
</dbReference>
<dbReference type="SUPFAM" id="SSF53244">
    <property type="entry name" value="MurD-like peptide ligases, peptide-binding domain"/>
    <property type="match status" value="1"/>
</dbReference>
<keyword evidence="3 4" id="KW-0573">Peptidoglycan synthesis</keyword>
<dbReference type="Pfam" id="PF08245">
    <property type="entry name" value="Mur_ligase_M"/>
    <property type="match status" value="1"/>
</dbReference>